<keyword evidence="2" id="KW-0441">Lipid A biosynthesis</keyword>
<sequence length="274" mass="29248">MATIYSEQIHATAIVDPDAILAPDVQVGAYAIIEGPVEVGPGCVIESHACLNGPLRMGRDNFVGHGAVLGKSPQHRGYGDEPTGLEIGDGNVFREFVTVHRGTVQGNGVTTVGDRNLFMCNSHLGHDVRVGNGCTIVNNALVAGHVTLGNDCILSGNTAVQQRVRVGRLAMLGGMSSSTKDIPPFILQQGYNCVTGLNLVGLRRSGASTASINALRQAYRVLYREGRPISSALDRVEQDFGEIAEVAEFLDFIRHSKLGVNPARSNERGNYDIQ</sequence>
<dbReference type="InterPro" id="IPR011004">
    <property type="entry name" value="Trimer_LpxA-like_sf"/>
</dbReference>
<keyword evidence="5 7" id="KW-0012">Acyltransferase</keyword>
<evidence type="ECO:0000313" key="8">
    <source>
        <dbReference type="Proteomes" id="UP000186309"/>
    </source>
</evidence>
<dbReference type="Gene3D" id="2.160.10.10">
    <property type="entry name" value="Hexapeptide repeat proteins"/>
    <property type="match status" value="1"/>
</dbReference>
<evidence type="ECO:0000256" key="4">
    <source>
        <dbReference type="ARBA" id="ARBA00023098"/>
    </source>
</evidence>
<dbReference type="EC" id="2.3.1.129" evidence="7"/>
<dbReference type="GO" id="GO:0009245">
    <property type="term" value="P:lipid A biosynthetic process"/>
    <property type="evidence" value="ECO:0007669"/>
    <property type="project" value="UniProtKB-KW"/>
</dbReference>
<dbReference type="NCBIfam" id="NF003657">
    <property type="entry name" value="PRK05289.1"/>
    <property type="match status" value="1"/>
</dbReference>
<dbReference type="CDD" id="cd03351">
    <property type="entry name" value="LbH_UDP-GlcNAc_AT"/>
    <property type="match status" value="1"/>
</dbReference>
<dbReference type="InterPro" id="IPR029098">
    <property type="entry name" value="Acetyltransf_C"/>
</dbReference>
<keyword evidence="1" id="KW-0444">Lipid biosynthesis</keyword>
<dbReference type="GO" id="GO:0008780">
    <property type="term" value="F:acyl-[acyl-carrier-protein]-UDP-N-acetylglucosamine O-acyltransferase activity"/>
    <property type="evidence" value="ECO:0007669"/>
    <property type="project" value="UniProtKB-EC"/>
</dbReference>
<reference evidence="8" key="1">
    <citation type="submission" date="2016-12" db="EMBL/GenBank/DDBJ databases">
        <title>Comparative genomics of four Isosphaeraceae planctomycetes: a common pool of plasmids and glycoside hydrolase genes.</title>
        <authorList>
            <person name="Ivanova A."/>
        </authorList>
    </citation>
    <scope>NUCLEOTIDE SEQUENCE [LARGE SCALE GENOMIC DNA]</scope>
    <source>
        <strain evidence="8">PX4</strain>
    </source>
</reference>
<evidence type="ECO:0000256" key="1">
    <source>
        <dbReference type="ARBA" id="ARBA00022516"/>
    </source>
</evidence>
<proteinExistence type="predicted"/>
<dbReference type="GO" id="GO:0016020">
    <property type="term" value="C:membrane"/>
    <property type="evidence" value="ECO:0007669"/>
    <property type="project" value="GOC"/>
</dbReference>
<keyword evidence="3 7" id="KW-0808">Transferase</keyword>
<accession>A0A1U7CL82</accession>
<dbReference type="Proteomes" id="UP000186309">
    <property type="component" value="Chromosome"/>
</dbReference>
<dbReference type="OrthoDB" id="9807278at2"/>
<dbReference type="InterPro" id="IPR001451">
    <property type="entry name" value="Hexapep"/>
</dbReference>
<dbReference type="InterPro" id="IPR010137">
    <property type="entry name" value="Lipid_A_LpxA"/>
</dbReference>
<keyword evidence="8" id="KW-1185">Reference proteome</keyword>
<evidence type="ECO:0000313" key="7">
    <source>
        <dbReference type="EMBL" id="APW59695.1"/>
    </source>
</evidence>
<dbReference type="Gene3D" id="1.20.1180.10">
    <property type="entry name" value="Udp N-acetylglucosamine O-acyltransferase, C-terminal domain"/>
    <property type="match status" value="1"/>
</dbReference>
<dbReference type="PANTHER" id="PTHR43480:SF1">
    <property type="entry name" value="ACYL-[ACYL-CARRIER-PROTEIN]--UDP-N-ACETYLGLUCOSAMINE O-ACYLTRANSFERASE, MITOCHONDRIAL-RELATED"/>
    <property type="match status" value="1"/>
</dbReference>
<evidence type="ECO:0000256" key="5">
    <source>
        <dbReference type="ARBA" id="ARBA00023315"/>
    </source>
</evidence>
<dbReference type="STRING" id="1387353.BSF38_01126"/>
<keyword evidence="4" id="KW-0443">Lipid metabolism</keyword>
<dbReference type="Pfam" id="PF00132">
    <property type="entry name" value="Hexapep"/>
    <property type="match status" value="2"/>
</dbReference>
<name>A0A1U7CL82_9BACT</name>
<dbReference type="SUPFAM" id="SSF51161">
    <property type="entry name" value="Trimeric LpxA-like enzymes"/>
    <property type="match status" value="1"/>
</dbReference>
<dbReference type="KEGG" id="pbor:BSF38_01126"/>
<feature type="domain" description="UDP N-acetylglucosamine O-acyltransferase C-terminal" evidence="6">
    <location>
        <begin position="181"/>
        <end position="260"/>
    </location>
</feature>
<dbReference type="NCBIfam" id="TIGR01852">
    <property type="entry name" value="lipid_A_lpxA"/>
    <property type="match status" value="1"/>
</dbReference>
<dbReference type="InterPro" id="IPR037157">
    <property type="entry name" value="Acetyltransf_C_sf"/>
</dbReference>
<dbReference type="PIRSF" id="PIRSF000456">
    <property type="entry name" value="UDP-GlcNAc_acltr"/>
    <property type="match status" value="1"/>
</dbReference>
<dbReference type="RefSeq" id="WP_076343841.1">
    <property type="nucleotide sequence ID" value="NZ_CP019082.1"/>
</dbReference>
<dbReference type="Pfam" id="PF13720">
    <property type="entry name" value="Acetyltransf_11"/>
    <property type="match status" value="1"/>
</dbReference>
<gene>
    <name evidence="7" type="primary">lpxA_1</name>
    <name evidence="7" type="ORF">BSF38_01126</name>
</gene>
<evidence type="ECO:0000256" key="3">
    <source>
        <dbReference type="ARBA" id="ARBA00022679"/>
    </source>
</evidence>
<evidence type="ECO:0000259" key="6">
    <source>
        <dbReference type="Pfam" id="PF13720"/>
    </source>
</evidence>
<evidence type="ECO:0000256" key="2">
    <source>
        <dbReference type="ARBA" id="ARBA00022556"/>
    </source>
</evidence>
<dbReference type="PANTHER" id="PTHR43480">
    <property type="entry name" value="ACYL-[ACYL-CARRIER-PROTEIN]--UDP-N-ACETYLGLUCOSAMINE O-ACYLTRANSFERASE"/>
    <property type="match status" value="1"/>
</dbReference>
<dbReference type="EMBL" id="CP019082">
    <property type="protein sequence ID" value="APW59695.1"/>
    <property type="molecule type" value="Genomic_DNA"/>
</dbReference>
<protein>
    <submittedName>
        <fullName evidence="7">Acyl-[acyl-carrier-protein]--UDP-N-acetylglucosamine O-acyltransferase</fullName>
        <ecNumber evidence="7">2.3.1.129</ecNumber>
    </submittedName>
</protein>
<organism evidence="7 8">
    <name type="scientific">Paludisphaera borealis</name>
    <dbReference type="NCBI Taxonomy" id="1387353"/>
    <lineage>
        <taxon>Bacteria</taxon>
        <taxon>Pseudomonadati</taxon>
        <taxon>Planctomycetota</taxon>
        <taxon>Planctomycetia</taxon>
        <taxon>Isosphaerales</taxon>
        <taxon>Isosphaeraceae</taxon>
        <taxon>Paludisphaera</taxon>
    </lineage>
</organism>
<dbReference type="AlphaFoldDB" id="A0A1U7CL82"/>